<feature type="region of interest" description="Disordered" evidence="1">
    <location>
        <begin position="1"/>
        <end position="20"/>
    </location>
</feature>
<sequence length="123" mass="14875">MTKNRSNSENNHQKPLFGQKTKKKKNFFLIFLRKICKKGVSPGKPKKVPTRITLQNPLSPKNKKRKKYFFCFFWENLEKKWYFTSVMQKNSSNSEITTKNTLFGPKNKKRKKFFFLHFFAKIW</sequence>
<evidence type="ECO:0000313" key="2">
    <source>
        <dbReference type="EMBL" id="CCD17102.1"/>
    </source>
</evidence>
<reference evidence="3" key="1">
    <citation type="submission" date="2011-07" db="EMBL/GenBank/DDBJ databases">
        <title>Divergent evolution of antigenic variation in African trypanosomes.</title>
        <authorList>
            <person name="Jackson A.P."/>
            <person name="Berry A."/>
            <person name="Allison H.C."/>
            <person name="Burton P."/>
            <person name="Anderson J."/>
            <person name="Aslett M."/>
            <person name="Brown R."/>
            <person name="Corton N."/>
            <person name="Harris D."/>
            <person name="Hauser H."/>
            <person name="Gamble J."/>
            <person name="Gilderthorp R."/>
            <person name="McQuillan J."/>
            <person name="Quail M.A."/>
            <person name="Sanders M."/>
            <person name="Van Tonder A."/>
            <person name="Ginger M.L."/>
            <person name="Donelson J.E."/>
            <person name="Field M.C."/>
            <person name="Barry J.D."/>
            <person name="Berriman M."/>
            <person name="Hertz-Fowler C."/>
        </authorList>
    </citation>
    <scope>NUCLEOTIDE SEQUENCE [LARGE SCALE GENOMIC DNA]</scope>
    <source>
        <strain evidence="3">IL3000</strain>
    </source>
</reference>
<reference evidence="2 3" key="2">
    <citation type="journal article" date="2012" name="Proc. Natl. Acad. Sci. U.S.A.">
        <title>Antigenic diversity is generated by distinct evolutionary mechanisms in African trypanosome species.</title>
        <authorList>
            <person name="Jackson A.P."/>
            <person name="Berry A."/>
            <person name="Aslett M."/>
            <person name="Allison H.C."/>
            <person name="Burton P."/>
            <person name="Vavrova-Anderson J."/>
            <person name="Brown R."/>
            <person name="Browne H."/>
            <person name="Corton N."/>
            <person name="Hauser H."/>
            <person name="Gamble J."/>
            <person name="Gilderthorp R."/>
            <person name="Marcello L."/>
            <person name="McQuillan J."/>
            <person name="Otto T.D."/>
            <person name="Quail M.A."/>
            <person name="Sanders M.J."/>
            <person name="van Tonder A."/>
            <person name="Ginger M.L."/>
            <person name="Field M.C."/>
            <person name="Barry J.D."/>
            <person name="Hertz-Fowler C."/>
            <person name="Berriman M."/>
        </authorList>
    </citation>
    <scope>NUCLEOTIDE SEQUENCE [LARGE SCALE GENOMIC DNA]</scope>
    <source>
        <strain evidence="2 3">IL3000</strain>
    </source>
</reference>
<feature type="compositionally biased region" description="Polar residues" evidence="1">
    <location>
        <begin position="1"/>
        <end position="10"/>
    </location>
</feature>
<keyword evidence="3" id="KW-1185">Reference proteome</keyword>
<accession>F9WIF5</accession>
<protein>
    <submittedName>
        <fullName evidence="2">Uncharacterized protein</fullName>
    </submittedName>
</protein>
<organism evidence="2 3">
    <name type="scientific">Trypanosoma congolense (strain IL3000)</name>
    <dbReference type="NCBI Taxonomy" id="1068625"/>
    <lineage>
        <taxon>Eukaryota</taxon>
        <taxon>Discoba</taxon>
        <taxon>Euglenozoa</taxon>
        <taxon>Kinetoplastea</taxon>
        <taxon>Metakinetoplastina</taxon>
        <taxon>Trypanosomatida</taxon>
        <taxon>Trypanosomatidae</taxon>
        <taxon>Trypanosoma</taxon>
        <taxon>Nannomonas</taxon>
    </lineage>
</organism>
<dbReference type="AlphaFoldDB" id="F9WIF5"/>
<dbReference type="EMBL" id="CAEQ01002584">
    <property type="protein sequence ID" value="CCD17102.1"/>
    <property type="molecule type" value="Genomic_DNA"/>
</dbReference>
<proteinExistence type="predicted"/>
<evidence type="ECO:0000256" key="1">
    <source>
        <dbReference type="SAM" id="MobiDB-lite"/>
    </source>
</evidence>
<gene>
    <name evidence="2" type="ORF">TCIL3000_0_19540</name>
</gene>
<dbReference type="Proteomes" id="UP000000702">
    <property type="component" value="Unassembled WGS sequence"/>
</dbReference>
<comment type="caution">
    <text evidence="2">The sequence shown here is derived from an EMBL/GenBank/DDBJ whole genome shotgun (WGS) entry which is preliminary data.</text>
</comment>
<name>F9WIF5_TRYCI</name>
<evidence type="ECO:0000313" key="3">
    <source>
        <dbReference type="Proteomes" id="UP000000702"/>
    </source>
</evidence>